<dbReference type="GO" id="GO:0070401">
    <property type="term" value="F:NADP+ binding"/>
    <property type="evidence" value="ECO:0007669"/>
    <property type="project" value="UniProtKB-UniRule"/>
</dbReference>
<dbReference type="Gene3D" id="3.40.50.720">
    <property type="entry name" value="NAD(P)-binding Rossmann-like Domain"/>
    <property type="match status" value="1"/>
</dbReference>
<dbReference type="GO" id="GO:0042351">
    <property type="term" value="P:'de novo' GDP-L-fucose biosynthetic process"/>
    <property type="evidence" value="ECO:0007669"/>
    <property type="project" value="UniProtKB-UniRule"/>
</dbReference>
<dbReference type="Gene3D" id="3.90.25.10">
    <property type="entry name" value="UDP-galactose 4-epimerase, domain 1"/>
    <property type="match status" value="1"/>
</dbReference>
<feature type="binding site" evidence="5">
    <location>
        <begin position="164"/>
        <end position="167"/>
    </location>
    <ligand>
        <name>NADP(+)</name>
        <dbReference type="ChEBI" id="CHEBI:58349"/>
    </ligand>
</feature>
<keyword evidence="3 5" id="KW-0560">Oxidoreductase</keyword>
<evidence type="ECO:0000313" key="7">
    <source>
        <dbReference type="EMBL" id="HJC71497.1"/>
    </source>
</evidence>
<dbReference type="InterPro" id="IPR001509">
    <property type="entry name" value="Epimerase_deHydtase"/>
</dbReference>
<feature type="site" description="Important for catalytic activity" evidence="5">
    <location>
        <position position="110"/>
    </location>
</feature>
<feature type="domain" description="NAD-dependent epimerase/dehydratase" evidence="6">
    <location>
        <begin position="7"/>
        <end position="239"/>
    </location>
</feature>
<reference evidence="7" key="1">
    <citation type="journal article" date="2021" name="PeerJ">
        <title>Extensive microbial diversity within the chicken gut microbiome revealed by metagenomics and culture.</title>
        <authorList>
            <person name="Gilroy R."/>
            <person name="Ravi A."/>
            <person name="Getino M."/>
            <person name="Pursley I."/>
            <person name="Horton D.L."/>
            <person name="Alikhan N.F."/>
            <person name="Baker D."/>
            <person name="Gharbi K."/>
            <person name="Hall N."/>
            <person name="Watson M."/>
            <person name="Adriaenssens E.M."/>
            <person name="Foster-Nyarko E."/>
            <person name="Jarju S."/>
            <person name="Secka A."/>
            <person name="Antonio M."/>
            <person name="Oren A."/>
            <person name="Chaudhuri R.R."/>
            <person name="La Ragione R."/>
            <person name="Hildebrand F."/>
            <person name="Pallen M.J."/>
        </authorList>
    </citation>
    <scope>NUCLEOTIDE SEQUENCE</scope>
    <source>
        <strain evidence="7">5933</strain>
    </source>
</reference>
<sequence>MNLTSKIFIAGRGGMAGSAVERAFRAHGYQNIIGASSKTVDLRCEEATDDYFSENRPEYVILCAAKVGGILANSQFPADFLIDNLRIQNNVILCCQKYGVKKLLFLASSCIYPRLAPQPMREEYLLTGPLEPTNEGYALAKIAGLKLCEYLNKQYKTNFIGVLPCNLYGFNDNFHPERSHFIPALLRRFHLAKVNGSPNVTVWGTGKARRELMFSDDLAQACVFLMEQDYRDRPFINIGTGVDHTIAEIAQMIREIVGYEGEIVFDREKPDGMPQKLMDVSVMNQLGWQASTSLESGLRQTYEYYLKEIFPKEQSSFRA</sequence>
<evidence type="ECO:0000256" key="4">
    <source>
        <dbReference type="ARBA" id="ARBA00023235"/>
    </source>
</evidence>
<comment type="function">
    <text evidence="5">Catalyzes the two-step NADP-dependent conversion of GDP-4-dehydro-6-deoxy-D-mannose to GDP-fucose, involving an epimerase and a reductase reaction.</text>
</comment>
<keyword evidence="4 5" id="KW-0413">Isomerase</keyword>
<name>A0A9D2Q270_9FIRM</name>
<dbReference type="Pfam" id="PF01370">
    <property type="entry name" value="Epimerase"/>
    <property type="match status" value="1"/>
</dbReference>
<feature type="binding site" evidence="5">
    <location>
        <position position="141"/>
    </location>
    <ligand>
        <name>NADP(+)</name>
        <dbReference type="ChEBI" id="CHEBI:58349"/>
    </ligand>
</feature>
<dbReference type="AlphaFoldDB" id="A0A9D2Q270"/>
<dbReference type="Proteomes" id="UP000823918">
    <property type="component" value="Unassembled WGS sequence"/>
</dbReference>
<dbReference type="GO" id="GO:0050577">
    <property type="term" value="F:GDP-L-fucose synthase activity"/>
    <property type="evidence" value="ECO:0007669"/>
    <property type="project" value="UniProtKB-UniRule"/>
</dbReference>
<dbReference type="EC" id="1.1.1.271" evidence="5"/>
<dbReference type="InterPro" id="IPR028614">
    <property type="entry name" value="GDP_fucose/colitose_synth"/>
</dbReference>
<feature type="binding site" evidence="5">
    <location>
        <begin position="11"/>
        <end position="17"/>
    </location>
    <ligand>
        <name>NADP(+)</name>
        <dbReference type="ChEBI" id="CHEBI:58349"/>
    </ligand>
</feature>
<keyword evidence="2 5" id="KW-0521">NADP</keyword>
<dbReference type="HAMAP" id="MF_00956">
    <property type="entry name" value="GDP_fucose_synth"/>
    <property type="match status" value="1"/>
</dbReference>
<evidence type="ECO:0000256" key="1">
    <source>
        <dbReference type="ARBA" id="ARBA00005959"/>
    </source>
</evidence>
<dbReference type="InterPro" id="IPR036291">
    <property type="entry name" value="NAD(P)-bd_dom_sf"/>
</dbReference>
<feature type="binding site" evidence="5">
    <location>
        <position position="180"/>
    </location>
    <ligand>
        <name>NADP(+)</name>
        <dbReference type="ChEBI" id="CHEBI:58349"/>
    </ligand>
</feature>
<proteinExistence type="inferred from homology"/>
<feature type="binding site" evidence="5">
    <location>
        <position position="271"/>
    </location>
    <ligand>
        <name>substrate</name>
    </ligand>
</feature>
<comment type="caution">
    <text evidence="7">The sequence shown here is derived from an EMBL/GenBank/DDBJ whole genome shotgun (WGS) entry which is preliminary data.</text>
</comment>
<keyword evidence="5" id="KW-0511">Multifunctional enzyme</keyword>
<comment type="pathway">
    <text evidence="5">Nucleotide-sugar biosynthesis; GDP-L-fucose biosynthesis via de novo pathway; GDP-L-fucose from GDP-alpha-D-mannose: step 2/2.</text>
</comment>
<dbReference type="EMBL" id="DWWA01000009">
    <property type="protein sequence ID" value="HJC71497.1"/>
    <property type="molecule type" value="Genomic_DNA"/>
</dbReference>
<dbReference type="PANTHER" id="PTHR43238">
    <property type="entry name" value="GDP-L-FUCOSE SYNTHASE"/>
    <property type="match status" value="1"/>
</dbReference>
<feature type="site" description="Important for catalytic activity" evidence="5">
    <location>
        <position position="108"/>
    </location>
</feature>
<evidence type="ECO:0000259" key="6">
    <source>
        <dbReference type="Pfam" id="PF01370"/>
    </source>
</evidence>
<evidence type="ECO:0000256" key="5">
    <source>
        <dbReference type="HAMAP-Rule" id="MF_00956"/>
    </source>
</evidence>
<feature type="binding site" evidence="5">
    <location>
        <position position="203"/>
    </location>
    <ligand>
        <name>substrate</name>
    </ligand>
</feature>
<dbReference type="PANTHER" id="PTHR43238:SF1">
    <property type="entry name" value="GDP-L-FUCOSE SYNTHASE"/>
    <property type="match status" value="1"/>
</dbReference>
<protein>
    <recommendedName>
        <fullName evidence="5">GDP-L-fucose synthase</fullName>
        <ecNumber evidence="5">1.1.1.271</ecNumber>
    </recommendedName>
    <alternativeName>
        <fullName evidence="5">GDP-4-keto-6-deoxy-D-mannose-3,5-epimerase-4-reductase</fullName>
    </alternativeName>
</protein>
<dbReference type="SUPFAM" id="SSF51735">
    <property type="entry name" value="NAD(P)-binding Rossmann-fold domains"/>
    <property type="match status" value="1"/>
</dbReference>
<dbReference type="CDD" id="cd05239">
    <property type="entry name" value="GDP_FS_SDR_e"/>
    <property type="match status" value="1"/>
</dbReference>
<dbReference type="GO" id="GO:0016853">
    <property type="term" value="F:isomerase activity"/>
    <property type="evidence" value="ECO:0007669"/>
    <property type="project" value="UniProtKB-KW"/>
</dbReference>
<organism evidence="7 8">
    <name type="scientific">Candidatus Ruthenibacterium merdavium</name>
    <dbReference type="NCBI Taxonomy" id="2838752"/>
    <lineage>
        <taxon>Bacteria</taxon>
        <taxon>Bacillati</taxon>
        <taxon>Bacillota</taxon>
        <taxon>Clostridia</taxon>
        <taxon>Eubacteriales</taxon>
        <taxon>Oscillospiraceae</taxon>
        <taxon>Ruthenibacterium</taxon>
    </lineage>
</organism>
<evidence type="ECO:0000256" key="3">
    <source>
        <dbReference type="ARBA" id="ARBA00023002"/>
    </source>
</evidence>
<feature type="binding site" evidence="5">
    <location>
        <position position="188"/>
    </location>
    <ligand>
        <name>substrate</name>
    </ligand>
</feature>
<evidence type="ECO:0000256" key="2">
    <source>
        <dbReference type="ARBA" id="ARBA00022857"/>
    </source>
</evidence>
<accession>A0A9D2Q270</accession>
<gene>
    <name evidence="5" type="primary">fcl</name>
    <name evidence="7" type="ORF">H9698_01715</name>
</gene>
<feature type="active site" description="Proton donor/acceptor" evidence="5">
    <location>
        <position position="137"/>
    </location>
</feature>
<evidence type="ECO:0000313" key="8">
    <source>
        <dbReference type="Proteomes" id="UP000823918"/>
    </source>
</evidence>
<comment type="similarity">
    <text evidence="1 5">Belongs to the NAD(P)-dependent epimerase/dehydratase family. Fucose synthase subfamily.</text>
</comment>
<feature type="binding site" evidence="5">
    <location>
        <begin position="106"/>
        <end position="109"/>
    </location>
    <ligand>
        <name>NADP(+)</name>
        <dbReference type="ChEBI" id="CHEBI:58349"/>
    </ligand>
</feature>
<reference evidence="7" key="2">
    <citation type="submission" date="2021-04" db="EMBL/GenBank/DDBJ databases">
        <authorList>
            <person name="Gilroy R."/>
        </authorList>
    </citation>
    <scope>NUCLEOTIDE SEQUENCE</scope>
    <source>
        <strain evidence="7">5933</strain>
    </source>
</reference>
<feature type="binding site" evidence="5">
    <location>
        <position position="210"/>
    </location>
    <ligand>
        <name>substrate</name>
    </ligand>
</feature>
<comment type="catalytic activity">
    <reaction evidence="5">
        <text>GDP-beta-L-fucose + NADP(+) = GDP-4-dehydro-alpha-D-rhamnose + NADPH + H(+)</text>
        <dbReference type="Rhea" id="RHEA:18885"/>
        <dbReference type="ChEBI" id="CHEBI:15378"/>
        <dbReference type="ChEBI" id="CHEBI:57273"/>
        <dbReference type="ChEBI" id="CHEBI:57783"/>
        <dbReference type="ChEBI" id="CHEBI:57964"/>
        <dbReference type="ChEBI" id="CHEBI:58349"/>
        <dbReference type="EC" id="1.1.1.271"/>
    </reaction>
</comment>